<keyword evidence="2" id="KW-1185">Reference proteome</keyword>
<evidence type="ECO:0000313" key="2">
    <source>
        <dbReference type="Proteomes" id="UP000008916"/>
    </source>
</evidence>
<dbReference type="HOGENOM" id="CLU_3346204_0_0_11"/>
<dbReference type="EMBL" id="CP002385">
    <property type="protein sequence ID" value="ADU01798.1"/>
    <property type="molecule type" value="Genomic_DNA"/>
</dbReference>
<dbReference type="AlphaFoldDB" id="E6TAU6"/>
<organism evidence="1 2">
    <name type="scientific">Mycolicibacterium gilvum (strain DSM 45189 / LMG 24558 / Spyr1)</name>
    <name type="common">Mycobacterium gilvum</name>
    <dbReference type="NCBI Taxonomy" id="278137"/>
    <lineage>
        <taxon>Bacteria</taxon>
        <taxon>Bacillati</taxon>
        <taxon>Actinomycetota</taxon>
        <taxon>Actinomycetes</taxon>
        <taxon>Mycobacteriales</taxon>
        <taxon>Mycobacteriaceae</taxon>
        <taxon>Mycolicibacterium</taxon>
    </lineage>
</organism>
<sequence length="37" mass="4083">MVIFDEAAGDVAAAESRDDGKAHTPEEFYGWLDRIEA</sequence>
<evidence type="ECO:0000313" key="1">
    <source>
        <dbReference type="EMBL" id="ADU01798.1"/>
    </source>
</evidence>
<accession>E6TAU6</accession>
<protein>
    <submittedName>
        <fullName evidence="1">Uncharacterized protein</fullName>
    </submittedName>
</protein>
<gene>
    <name evidence="1" type="ordered locus">Mspyr1_52730</name>
</gene>
<reference evidence="1 2" key="1">
    <citation type="journal article" date="2011" name="Stand. Genomic Sci.">
        <title>Complete genome sequence of Mycobacterium sp. strain (Spyr1) and reclassification to Mycobacterium gilvum Spyr1.</title>
        <authorList>
            <person name="Kallimanis A."/>
            <person name="Karabika E."/>
            <person name="Mavromatis K."/>
            <person name="Lapidus A."/>
            <person name="Labutti K.M."/>
            <person name="Liolios K."/>
            <person name="Ivanova N."/>
            <person name="Goodwin L."/>
            <person name="Woyke T."/>
            <person name="Velentzas A.D."/>
            <person name="Perisynakis A."/>
            <person name="Ouzounis C.C."/>
            <person name="Kyrpides N.C."/>
            <person name="Koukkou A.I."/>
            <person name="Drainas C."/>
        </authorList>
    </citation>
    <scope>NUCLEOTIDE SEQUENCE [LARGE SCALE GENOMIC DNA]</scope>
    <source>
        <strain evidence="2">DSM 45189 / LMG 24558 / Spyr1</strain>
    </source>
</reference>
<proteinExistence type="predicted"/>
<name>E6TAU6_MYCSR</name>
<dbReference type="KEGG" id="msp:Mspyr1_52730"/>
<dbReference type="Proteomes" id="UP000008916">
    <property type="component" value="Chromosome"/>
</dbReference>